<dbReference type="EMBL" id="JAAGKO020000005">
    <property type="protein sequence ID" value="MDI5962200.1"/>
    <property type="molecule type" value="Genomic_DNA"/>
</dbReference>
<protein>
    <submittedName>
        <fullName evidence="3">Aminoglycoside phosphotransferase family protein</fullName>
        <ecNumber evidence="3">2.7.1.-</ecNumber>
    </submittedName>
</protein>
<reference evidence="3 4" key="1">
    <citation type="submission" date="2023-05" db="EMBL/GenBank/DDBJ databases">
        <title>Streptantibioticus silvisoli sp. nov., acidotolerant actinomycetes 1 from pine litter.</title>
        <authorList>
            <person name="Swiecimska M."/>
            <person name="Golinska P."/>
            <person name="Sangal V."/>
            <person name="Wachnowicz B."/>
            <person name="Goodfellow M."/>
        </authorList>
    </citation>
    <scope>NUCLEOTIDE SEQUENCE</scope>
    <source>
        <strain evidence="3">SL13</strain>
        <strain evidence="2 4">SL54</strain>
    </source>
</reference>
<feature type="domain" description="Aminoglycoside phosphotransferase" evidence="1">
    <location>
        <begin position="41"/>
        <end position="281"/>
    </location>
</feature>
<dbReference type="EC" id="2.7.1.-" evidence="3"/>
<name>A0AA90H756_9ACTN</name>
<dbReference type="InterPro" id="IPR002575">
    <property type="entry name" value="Aminoglycoside_PTrfase"/>
</dbReference>
<dbReference type="AlphaFoldDB" id="A0AA90H756"/>
<proteinExistence type="predicted"/>
<dbReference type="Gene3D" id="3.90.1200.10">
    <property type="match status" value="1"/>
</dbReference>
<evidence type="ECO:0000259" key="1">
    <source>
        <dbReference type="Pfam" id="PF01636"/>
    </source>
</evidence>
<dbReference type="RefSeq" id="WP_271317060.1">
    <property type="nucleotide sequence ID" value="NZ_JAAGKO020000005.1"/>
</dbReference>
<evidence type="ECO:0000313" key="4">
    <source>
        <dbReference type="Proteomes" id="UP001156398"/>
    </source>
</evidence>
<evidence type="ECO:0000313" key="3">
    <source>
        <dbReference type="EMBL" id="MDI5972466.1"/>
    </source>
</evidence>
<dbReference type="PANTHER" id="PTHR21310">
    <property type="entry name" value="AMINOGLYCOSIDE PHOSPHOTRANSFERASE-RELATED-RELATED"/>
    <property type="match status" value="1"/>
</dbReference>
<sequence>MEFTPIERAPGAFQRTVTAEEIRAMARRAFGAGVRVRSAVELGPGSYNSAYRVDVGAERAVILRVAPEPARQFRIERQWMRNEYAGVPYFAVIAPLLPRTLAADFTHAVIGRDYLFQTLLDGVPAPEGLRACPRAEWAPFFQGLGTIARDIHTVRGDRFGPMAGPGFATWGEAVVATLRDTAADLDDVGLDASDVREVAAAAVRHRALLDEITEPRLLHGDLWTANVMMAGGAPVPAITGVFDCDRASWGDPEADWTIFVAGRTRPEQRRAFRETYGPPASTPEAERRALFYQAQHLGAVRLERHRLGRTDDIPASYDEMRDVISRLRTAF</sequence>
<dbReference type="SUPFAM" id="SSF56112">
    <property type="entry name" value="Protein kinase-like (PK-like)"/>
    <property type="match status" value="1"/>
</dbReference>
<dbReference type="EMBL" id="JABXJJ020000032">
    <property type="protein sequence ID" value="MDI5972466.1"/>
    <property type="molecule type" value="Genomic_DNA"/>
</dbReference>
<organism evidence="3">
    <name type="scientific">Streptantibioticus silvisoli</name>
    <dbReference type="NCBI Taxonomy" id="2705255"/>
    <lineage>
        <taxon>Bacteria</taxon>
        <taxon>Bacillati</taxon>
        <taxon>Actinomycetota</taxon>
        <taxon>Actinomycetes</taxon>
        <taxon>Kitasatosporales</taxon>
        <taxon>Streptomycetaceae</taxon>
        <taxon>Streptantibioticus</taxon>
    </lineage>
</organism>
<dbReference type="GO" id="GO:0016740">
    <property type="term" value="F:transferase activity"/>
    <property type="evidence" value="ECO:0007669"/>
    <property type="project" value="UniProtKB-KW"/>
</dbReference>
<keyword evidence="4" id="KW-1185">Reference proteome</keyword>
<evidence type="ECO:0000313" key="2">
    <source>
        <dbReference type="EMBL" id="MDI5962200.1"/>
    </source>
</evidence>
<keyword evidence="3" id="KW-0808">Transferase</keyword>
<dbReference type="PANTHER" id="PTHR21310:SF15">
    <property type="entry name" value="AMINOGLYCOSIDE PHOSPHOTRANSFERASE DOMAIN-CONTAINING PROTEIN"/>
    <property type="match status" value="1"/>
</dbReference>
<dbReference type="InterPro" id="IPR011009">
    <property type="entry name" value="Kinase-like_dom_sf"/>
</dbReference>
<comment type="caution">
    <text evidence="3">The sequence shown here is derived from an EMBL/GenBank/DDBJ whole genome shotgun (WGS) entry which is preliminary data.</text>
</comment>
<accession>A0AA90H756</accession>
<gene>
    <name evidence="2" type="ORF">POF43_005620</name>
    <name evidence="3" type="ORF">POF50_024520</name>
</gene>
<dbReference type="Proteomes" id="UP001156398">
    <property type="component" value="Unassembled WGS sequence"/>
</dbReference>
<dbReference type="InterPro" id="IPR051678">
    <property type="entry name" value="AGP_Transferase"/>
</dbReference>
<dbReference type="Pfam" id="PF01636">
    <property type="entry name" value="APH"/>
    <property type="match status" value="1"/>
</dbReference>